<comment type="cofactor">
    <cofactor evidence="1">
        <name>FAD</name>
        <dbReference type="ChEBI" id="CHEBI:57692"/>
    </cofactor>
</comment>
<sequence length="151" mass="15986">KAGAPRGGGRSRTSGSPGLQEFGTRVGEVIHFGDFSGSSFGAYWVHKGQLVGSFLEGGTKEQYEAIAQVTRFQPKVEDLAELGIQGVGFALTMSQKVPSAGPIAPVPSTDAGSSSIVLEKPLYAWHAAAGVVVAASIAAFAYWYGRRRRRW</sequence>
<evidence type="ECO:0000313" key="6">
    <source>
        <dbReference type="EMBL" id="CAJ43614.1"/>
    </source>
</evidence>
<name>Q2YHP1_PLAMJ</name>
<dbReference type="InterPro" id="IPR048618">
    <property type="entry name" value="MDHAR3-like_C"/>
</dbReference>
<dbReference type="InterPro" id="IPR016156">
    <property type="entry name" value="FAD/NAD-linked_Rdtase_dimer_sf"/>
</dbReference>
<protein>
    <submittedName>
        <fullName evidence="6">Monodehydroascorbate reductase</fullName>
    </submittedName>
</protein>
<evidence type="ECO:0000256" key="2">
    <source>
        <dbReference type="ARBA" id="ARBA00023027"/>
    </source>
</evidence>
<feature type="non-terminal residue" evidence="6">
    <location>
        <position position="1"/>
    </location>
</feature>
<evidence type="ECO:0000256" key="4">
    <source>
        <dbReference type="SAM" id="Phobius"/>
    </source>
</evidence>
<dbReference type="Pfam" id="PF21791">
    <property type="entry name" value="MDHAR3-like_C"/>
    <property type="match status" value="1"/>
</dbReference>
<evidence type="ECO:0000256" key="1">
    <source>
        <dbReference type="ARBA" id="ARBA00001974"/>
    </source>
</evidence>
<feature type="transmembrane region" description="Helical" evidence="4">
    <location>
        <begin position="123"/>
        <end position="145"/>
    </location>
</feature>
<feature type="compositionally biased region" description="Gly residues" evidence="3">
    <location>
        <begin position="1"/>
        <end position="10"/>
    </location>
</feature>
<feature type="domain" description="Monodehydroascorbate reductase 3-like C-terminal" evidence="5">
    <location>
        <begin position="20"/>
        <end position="90"/>
    </location>
</feature>
<evidence type="ECO:0000256" key="3">
    <source>
        <dbReference type="SAM" id="MobiDB-lite"/>
    </source>
</evidence>
<reference evidence="6" key="1">
    <citation type="journal article" date="2006" name="Plant Physiol.">
        <title>Common plantain. A collection of expressed sequence tags from vascular tissue and a simple and efficient transformation method.</title>
        <authorList>
            <person name="Pommerrenig B."/>
            <person name="Barth I."/>
            <person name="Niedermeier M."/>
            <person name="Kopp S."/>
            <person name="Schmid J."/>
            <person name="Dwyer R.A."/>
            <person name="McNair R.J."/>
            <person name="Klebl F."/>
            <person name="Sauer N."/>
        </authorList>
    </citation>
    <scope>NUCLEOTIDE SEQUENCE</scope>
    <source>
        <tissue evidence="6">Vascular tissue</tissue>
    </source>
</reference>
<organism evidence="6">
    <name type="scientific">Plantago major</name>
    <name type="common">Common plantain</name>
    <dbReference type="NCBI Taxonomy" id="29818"/>
    <lineage>
        <taxon>Eukaryota</taxon>
        <taxon>Viridiplantae</taxon>
        <taxon>Streptophyta</taxon>
        <taxon>Embryophyta</taxon>
        <taxon>Tracheophyta</taxon>
        <taxon>Spermatophyta</taxon>
        <taxon>Magnoliopsida</taxon>
        <taxon>eudicotyledons</taxon>
        <taxon>Gunneridae</taxon>
        <taxon>Pentapetalae</taxon>
        <taxon>asterids</taxon>
        <taxon>lamiids</taxon>
        <taxon>Lamiales</taxon>
        <taxon>Plantaginaceae</taxon>
        <taxon>Plantagineae</taxon>
        <taxon>Plantago</taxon>
    </lineage>
</organism>
<keyword evidence="4" id="KW-0812">Transmembrane</keyword>
<evidence type="ECO:0000259" key="5">
    <source>
        <dbReference type="Pfam" id="PF21791"/>
    </source>
</evidence>
<keyword evidence="4" id="KW-1133">Transmembrane helix</keyword>
<gene>
    <name evidence="6" type="primary">mdar1</name>
</gene>
<keyword evidence="4" id="KW-0472">Membrane</keyword>
<keyword evidence="2" id="KW-0520">NAD</keyword>
<dbReference type="Gene3D" id="3.30.390.30">
    <property type="match status" value="1"/>
</dbReference>
<feature type="region of interest" description="Disordered" evidence="3">
    <location>
        <begin position="1"/>
        <end position="21"/>
    </location>
</feature>
<dbReference type="AlphaFoldDB" id="Q2YHP1"/>
<dbReference type="EMBL" id="AM158910">
    <property type="protein sequence ID" value="CAJ43614.1"/>
    <property type="molecule type" value="mRNA"/>
</dbReference>
<proteinExistence type="evidence at transcript level"/>
<accession>Q2YHP1</accession>